<dbReference type="PANTHER" id="PTHR16515:SF49">
    <property type="entry name" value="GASTRULA ZINC FINGER PROTEIN XLCGF49.1-LIKE-RELATED"/>
    <property type="match status" value="1"/>
</dbReference>
<evidence type="ECO:0000256" key="5">
    <source>
        <dbReference type="ARBA" id="ARBA00022771"/>
    </source>
</evidence>
<dbReference type="Gene3D" id="3.30.160.60">
    <property type="entry name" value="Classic Zinc Finger"/>
    <property type="match status" value="6"/>
</dbReference>
<dbReference type="OrthoDB" id="40579at2759"/>
<evidence type="ECO:0000256" key="6">
    <source>
        <dbReference type="ARBA" id="ARBA00022833"/>
    </source>
</evidence>
<name>A0A4Z2EHK6_9TELE</name>
<feature type="domain" description="C2H2-type" evidence="9">
    <location>
        <begin position="281"/>
        <end position="308"/>
    </location>
</feature>
<keyword evidence="5 8" id="KW-0863">Zinc-finger</keyword>
<dbReference type="GO" id="GO:0008270">
    <property type="term" value="F:zinc ion binding"/>
    <property type="evidence" value="ECO:0007669"/>
    <property type="project" value="UniProtKB-KW"/>
</dbReference>
<evidence type="ECO:0000259" key="9">
    <source>
        <dbReference type="PROSITE" id="PS50157"/>
    </source>
</evidence>
<feature type="domain" description="C2H2-type" evidence="9">
    <location>
        <begin position="225"/>
        <end position="252"/>
    </location>
</feature>
<dbReference type="FunFam" id="3.30.160.60:FF:001498">
    <property type="entry name" value="Zinc finger protein 404"/>
    <property type="match status" value="1"/>
</dbReference>
<dbReference type="FunFam" id="3.30.160.60:FF:002343">
    <property type="entry name" value="Zinc finger protein 33A"/>
    <property type="match status" value="1"/>
</dbReference>
<dbReference type="FunFam" id="3.30.160.60:FF:000110">
    <property type="entry name" value="Zinc finger protein-like"/>
    <property type="match status" value="1"/>
</dbReference>
<evidence type="ECO:0000256" key="1">
    <source>
        <dbReference type="ARBA" id="ARBA00004123"/>
    </source>
</evidence>
<dbReference type="EMBL" id="SRLO01006930">
    <property type="protein sequence ID" value="TNN28407.1"/>
    <property type="molecule type" value="Genomic_DNA"/>
</dbReference>
<feature type="domain" description="C2H2-type" evidence="9">
    <location>
        <begin position="337"/>
        <end position="364"/>
    </location>
</feature>
<gene>
    <name evidence="10" type="primary">ZNF214</name>
    <name evidence="10" type="ORF">EYF80_061445</name>
</gene>
<evidence type="ECO:0000256" key="2">
    <source>
        <dbReference type="ARBA" id="ARBA00006991"/>
    </source>
</evidence>
<dbReference type="GO" id="GO:0005634">
    <property type="term" value="C:nucleus"/>
    <property type="evidence" value="ECO:0007669"/>
    <property type="project" value="UniProtKB-SubCell"/>
</dbReference>
<dbReference type="GO" id="GO:0010468">
    <property type="term" value="P:regulation of gene expression"/>
    <property type="evidence" value="ECO:0007669"/>
    <property type="project" value="TreeGrafter"/>
</dbReference>
<evidence type="ECO:0000256" key="8">
    <source>
        <dbReference type="PROSITE-ProRule" id="PRU00042"/>
    </source>
</evidence>
<dbReference type="InterPro" id="IPR036236">
    <property type="entry name" value="Znf_C2H2_sf"/>
</dbReference>
<evidence type="ECO:0000313" key="10">
    <source>
        <dbReference type="EMBL" id="TNN28407.1"/>
    </source>
</evidence>
<dbReference type="FunFam" id="3.30.160.60:FF:000100">
    <property type="entry name" value="Zinc finger 45-like"/>
    <property type="match status" value="1"/>
</dbReference>
<accession>A0A4Z2EHK6</accession>
<evidence type="ECO:0000256" key="4">
    <source>
        <dbReference type="ARBA" id="ARBA00022737"/>
    </source>
</evidence>
<feature type="domain" description="C2H2-type" evidence="9">
    <location>
        <begin position="309"/>
        <end position="336"/>
    </location>
</feature>
<dbReference type="Proteomes" id="UP000314294">
    <property type="component" value="Unassembled WGS sequence"/>
</dbReference>
<comment type="similarity">
    <text evidence="2">Belongs to the krueppel C2H2-type zinc-finger protein family.</text>
</comment>
<protein>
    <submittedName>
        <fullName evidence="10">Zinc finger protein 214</fullName>
    </submittedName>
</protein>
<feature type="domain" description="C2H2-type" evidence="9">
    <location>
        <begin position="169"/>
        <end position="196"/>
    </location>
</feature>
<evidence type="ECO:0000256" key="3">
    <source>
        <dbReference type="ARBA" id="ARBA00022723"/>
    </source>
</evidence>
<dbReference type="AlphaFoldDB" id="A0A4Z2EHK6"/>
<dbReference type="SUPFAM" id="SSF57667">
    <property type="entry name" value="beta-beta-alpha zinc fingers"/>
    <property type="match status" value="4"/>
</dbReference>
<dbReference type="InterPro" id="IPR013087">
    <property type="entry name" value="Znf_C2H2_type"/>
</dbReference>
<keyword evidence="3" id="KW-0479">Metal-binding</keyword>
<reference evidence="10 11" key="1">
    <citation type="submission" date="2019-03" db="EMBL/GenBank/DDBJ databases">
        <title>First draft genome of Liparis tanakae, snailfish: a comprehensive survey of snailfish specific genes.</title>
        <authorList>
            <person name="Kim W."/>
            <person name="Song I."/>
            <person name="Jeong J.-H."/>
            <person name="Kim D."/>
            <person name="Kim S."/>
            <person name="Ryu S."/>
            <person name="Song J.Y."/>
            <person name="Lee S.K."/>
        </authorList>
    </citation>
    <scope>NUCLEOTIDE SEQUENCE [LARGE SCALE GENOMIC DNA]</scope>
    <source>
        <tissue evidence="10">Muscle</tissue>
    </source>
</reference>
<keyword evidence="11" id="KW-1185">Reference proteome</keyword>
<comment type="caution">
    <text evidence="10">The sequence shown here is derived from an EMBL/GenBank/DDBJ whole genome shotgun (WGS) entry which is preliminary data.</text>
</comment>
<dbReference type="SMART" id="SM00355">
    <property type="entry name" value="ZnF_C2H2"/>
    <property type="match status" value="6"/>
</dbReference>
<comment type="subcellular location">
    <subcellularLocation>
        <location evidence="1">Nucleus</location>
    </subcellularLocation>
</comment>
<dbReference type="InterPro" id="IPR050331">
    <property type="entry name" value="Zinc_finger"/>
</dbReference>
<evidence type="ECO:0000313" key="11">
    <source>
        <dbReference type="Proteomes" id="UP000314294"/>
    </source>
</evidence>
<keyword evidence="4" id="KW-0677">Repeat</keyword>
<sequence length="371" mass="41568">MSSVFCFRDFVTERLAAAAEEIQCVFEKAVLGYEEEIERQRRLLDTVLKPVIKLHKRKITQLSICHDEVLAEDQLCDQESISGLGQEDLDPPWIKVEQEELHTSEGEQVADAFISRPTHAVMDPTLLSETLTNISITAIKSESDRGDSGLSRNSRQDWSVDRKPEDTCFRCPFCTEEFCDPLKLKVHARAHISENSHKGASCGKGFARKALERKNARIHAGATPLGCSVCGKEFNCRSNRTAHMRTHAGEKCHACATCGKGFSRGADLRRHHRTHTGEKPYSCVYCGKGFPYHSSLKNHVRVHTGEKPYKCALCGKGFAVRTTLKIHTRVHTGEKPYTCGVCGKTFAHGTGLRIHRRIHTREEPQSTTLKV</sequence>
<keyword evidence="7" id="KW-0539">Nucleus</keyword>
<evidence type="ECO:0000256" key="7">
    <source>
        <dbReference type="ARBA" id="ARBA00023242"/>
    </source>
</evidence>
<keyword evidence="6" id="KW-0862">Zinc</keyword>
<organism evidence="10 11">
    <name type="scientific">Liparis tanakae</name>
    <name type="common">Tanaka's snailfish</name>
    <dbReference type="NCBI Taxonomy" id="230148"/>
    <lineage>
        <taxon>Eukaryota</taxon>
        <taxon>Metazoa</taxon>
        <taxon>Chordata</taxon>
        <taxon>Craniata</taxon>
        <taxon>Vertebrata</taxon>
        <taxon>Euteleostomi</taxon>
        <taxon>Actinopterygii</taxon>
        <taxon>Neopterygii</taxon>
        <taxon>Teleostei</taxon>
        <taxon>Neoteleostei</taxon>
        <taxon>Acanthomorphata</taxon>
        <taxon>Eupercaria</taxon>
        <taxon>Perciformes</taxon>
        <taxon>Cottioidei</taxon>
        <taxon>Cottales</taxon>
        <taxon>Liparidae</taxon>
        <taxon>Liparis</taxon>
    </lineage>
</organism>
<dbReference type="PANTHER" id="PTHR16515">
    <property type="entry name" value="PR DOMAIN ZINC FINGER PROTEIN"/>
    <property type="match status" value="1"/>
</dbReference>
<proteinExistence type="inferred from homology"/>
<dbReference type="Pfam" id="PF00096">
    <property type="entry name" value="zf-C2H2"/>
    <property type="match status" value="4"/>
</dbReference>
<dbReference type="PROSITE" id="PS50157">
    <property type="entry name" value="ZINC_FINGER_C2H2_2"/>
    <property type="match status" value="6"/>
</dbReference>
<dbReference type="FunFam" id="3.30.160.60:FF:000358">
    <property type="entry name" value="zinc finger protein 24"/>
    <property type="match status" value="1"/>
</dbReference>
<feature type="domain" description="C2H2-type" evidence="9">
    <location>
        <begin position="253"/>
        <end position="280"/>
    </location>
</feature>
<dbReference type="PROSITE" id="PS00028">
    <property type="entry name" value="ZINC_FINGER_C2H2_1"/>
    <property type="match status" value="6"/>
</dbReference>